<dbReference type="EMBL" id="JXDG01000029">
    <property type="protein sequence ID" value="KIH84017.1"/>
    <property type="molecule type" value="Genomic_DNA"/>
</dbReference>
<name>A0A0C2IGJ5_9PSED</name>
<keyword evidence="5" id="KW-1185">Reference proteome</keyword>
<gene>
    <name evidence="4" type="ORF">UCMB321_2209</name>
</gene>
<dbReference type="PROSITE" id="PS51257">
    <property type="entry name" value="PROKAR_LIPOPROTEIN"/>
    <property type="match status" value="1"/>
</dbReference>
<dbReference type="Pfam" id="PF01965">
    <property type="entry name" value="DJ-1_PfpI"/>
    <property type="match status" value="1"/>
</dbReference>
<accession>A0A0C2IGJ5</accession>
<dbReference type="InterPro" id="IPR029062">
    <property type="entry name" value="Class_I_gatase-like"/>
</dbReference>
<comment type="caution">
    <text evidence="4">The sequence shown here is derived from an EMBL/GenBank/DDBJ whole genome shotgun (WGS) entry which is preliminary data.</text>
</comment>
<feature type="signal peptide" evidence="2">
    <location>
        <begin position="1"/>
        <end position="20"/>
    </location>
</feature>
<dbReference type="OrthoDB" id="6382410at2"/>
<organism evidence="4 5">
    <name type="scientific">Pseudomonas batumici</name>
    <dbReference type="NCBI Taxonomy" id="226910"/>
    <lineage>
        <taxon>Bacteria</taxon>
        <taxon>Pseudomonadati</taxon>
        <taxon>Pseudomonadota</taxon>
        <taxon>Gammaproteobacteria</taxon>
        <taxon>Pseudomonadales</taxon>
        <taxon>Pseudomonadaceae</taxon>
        <taxon>Pseudomonas</taxon>
    </lineage>
</organism>
<sequence>MRQAFRITIATLALALFALAACSVPSTPGTTPGPDSQAASALQVPTPKAGRTRPLIVVLADNAGTETTDFVIPYGVLKESRVADVLAVSTEPGTIKLMPALQVRADTTTAEFDASTPDGADILIVPAMHRTDRPSLLAWVRAQSAKGALVVSICDGAWILANAGLLRDRMATSHWYSLSELKKQNPNTTWVRNRRYVIDRNVMTTTGVSASIPASLALVDAIAGRAAADATAKRLGVATWGPEHDSAPFGLSAGRVAVAVANLLSFWGHETVEVPVEDGFDEIGVALTADAWSRTYRSEAAATSIAAMVRSRRGLLLIPAVASRPGQQVLTSYTGASATALDVALENIASRYGVATADFVALQLEYPER</sequence>
<keyword evidence="2" id="KW-0732">Signal</keyword>
<dbReference type="AlphaFoldDB" id="A0A0C2IGJ5"/>
<dbReference type="PANTHER" id="PTHR43130:SF3">
    <property type="entry name" value="HTH-TYPE TRANSCRIPTIONAL REGULATOR RV1931C"/>
    <property type="match status" value="1"/>
</dbReference>
<evidence type="ECO:0000256" key="2">
    <source>
        <dbReference type="SAM" id="SignalP"/>
    </source>
</evidence>
<protein>
    <submittedName>
        <fullName evidence="4">Transcriptional regulator, AraC family</fullName>
    </submittedName>
</protein>
<dbReference type="InterPro" id="IPR052158">
    <property type="entry name" value="INH-QAR"/>
</dbReference>
<proteinExistence type="predicted"/>
<evidence type="ECO:0000256" key="1">
    <source>
        <dbReference type="SAM" id="MobiDB-lite"/>
    </source>
</evidence>
<dbReference type="STRING" id="226910.UCMB321_2209"/>
<dbReference type="InterPro" id="IPR002818">
    <property type="entry name" value="DJ-1/PfpI"/>
</dbReference>
<dbReference type="PANTHER" id="PTHR43130">
    <property type="entry name" value="ARAC-FAMILY TRANSCRIPTIONAL REGULATOR"/>
    <property type="match status" value="1"/>
</dbReference>
<feature type="region of interest" description="Disordered" evidence="1">
    <location>
        <begin position="26"/>
        <end position="46"/>
    </location>
</feature>
<evidence type="ECO:0000313" key="5">
    <source>
        <dbReference type="Proteomes" id="UP000031535"/>
    </source>
</evidence>
<feature type="chain" id="PRO_5002150422" evidence="2">
    <location>
        <begin position="21"/>
        <end position="369"/>
    </location>
</feature>
<evidence type="ECO:0000313" key="4">
    <source>
        <dbReference type="EMBL" id="KIH84017.1"/>
    </source>
</evidence>
<dbReference type="SUPFAM" id="SSF52317">
    <property type="entry name" value="Class I glutamine amidotransferase-like"/>
    <property type="match status" value="1"/>
</dbReference>
<feature type="domain" description="DJ-1/PfpI" evidence="3">
    <location>
        <begin position="58"/>
        <end position="219"/>
    </location>
</feature>
<dbReference type="PATRIC" id="fig|226910.6.peg.2197"/>
<reference evidence="4 5" key="1">
    <citation type="submission" date="2015-01" db="EMBL/GenBank/DDBJ databases">
        <title>Complete genome of Pseudomonas batumici UCM B-321 producer of the batumin antibiotic with strong antistaphilococcal and potential anticancer activity.</title>
        <authorList>
            <person name="Klochko V.V."/>
            <person name="Zelena L.B."/>
            <person name="Elena K.A."/>
            <person name="Reva O.N."/>
        </authorList>
    </citation>
    <scope>NUCLEOTIDE SEQUENCE [LARGE SCALE GENOMIC DNA]</scope>
    <source>
        <strain evidence="4 5">UCM B-321</strain>
    </source>
</reference>
<dbReference type="Proteomes" id="UP000031535">
    <property type="component" value="Unassembled WGS sequence"/>
</dbReference>
<dbReference type="Gene3D" id="3.40.50.880">
    <property type="match status" value="1"/>
</dbReference>
<evidence type="ECO:0000259" key="3">
    <source>
        <dbReference type="Pfam" id="PF01965"/>
    </source>
</evidence>